<proteinExistence type="predicted"/>
<evidence type="ECO:0000313" key="2">
    <source>
        <dbReference type="Proteomes" id="UP000661691"/>
    </source>
</evidence>
<keyword evidence="2" id="KW-1185">Reference proteome</keyword>
<dbReference type="Proteomes" id="UP000661691">
    <property type="component" value="Unassembled WGS sequence"/>
</dbReference>
<reference evidence="1" key="1">
    <citation type="submission" date="2020-09" db="EMBL/GenBank/DDBJ databases">
        <title>A novel bacterium of genus Hazenella, isolated from South China Sea.</title>
        <authorList>
            <person name="Huang H."/>
            <person name="Mo K."/>
            <person name="Hu Y."/>
        </authorList>
    </citation>
    <scope>NUCLEOTIDE SEQUENCE</scope>
    <source>
        <strain evidence="1">IB182357</strain>
    </source>
</reference>
<dbReference type="AlphaFoldDB" id="A0A926N843"/>
<dbReference type="EMBL" id="JACXAH010000037">
    <property type="protein sequence ID" value="MBD1373751.1"/>
    <property type="molecule type" value="Genomic_DNA"/>
</dbReference>
<organism evidence="1 2">
    <name type="scientific">Polycladospora coralii</name>
    <dbReference type="NCBI Taxonomy" id="2771432"/>
    <lineage>
        <taxon>Bacteria</taxon>
        <taxon>Bacillati</taxon>
        <taxon>Bacillota</taxon>
        <taxon>Bacilli</taxon>
        <taxon>Bacillales</taxon>
        <taxon>Thermoactinomycetaceae</taxon>
        <taxon>Polycladospora</taxon>
    </lineage>
</organism>
<sequence length="107" mass="12036">MSYTPDSRNLADIRKEIKTELLAKLKSTDGLKNIQTVVYGDRVNIGKTSSMPLLWVLPVPHQPDLRGGHTELHDFTFTFVTMAYSVNNPEDGKEQAEDLTAKVYDVL</sequence>
<evidence type="ECO:0000313" key="1">
    <source>
        <dbReference type="EMBL" id="MBD1373751.1"/>
    </source>
</evidence>
<comment type="caution">
    <text evidence="1">The sequence shown here is derived from an EMBL/GenBank/DDBJ whole genome shotgun (WGS) entry which is preliminary data.</text>
</comment>
<accession>A0A926N843</accession>
<dbReference type="RefSeq" id="WP_191142748.1">
    <property type="nucleotide sequence ID" value="NZ_JACXAH010000037.1"/>
</dbReference>
<gene>
    <name evidence="1" type="ORF">IC620_15500</name>
</gene>
<name>A0A926N843_9BACL</name>
<protein>
    <submittedName>
        <fullName evidence="1">Uncharacterized protein</fullName>
    </submittedName>
</protein>